<keyword evidence="1" id="KW-0732">Signal</keyword>
<feature type="signal peptide" evidence="1">
    <location>
        <begin position="1"/>
        <end position="20"/>
    </location>
</feature>
<reference evidence="2 3" key="1">
    <citation type="journal article" date="2012" name="Science">
        <title>Ecological populations of bacteria act as socially cohesive units of antibiotic production and resistance.</title>
        <authorList>
            <person name="Cordero O.X."/>
            <person name="Wildschutte H."/>
            <person name="Kirkup B."/>
            <person name="Proehl S."/>
            <person name="Ngo L."/>
            <person name="Hussain F."/>
            <person name="Le Roux F."/>
            <person name="Mincer T."/>
            <person name="Polz M.F."/>
        </authorList>
    </citation>
    <scope>NUCLEOTIDE SEQUENCE [LARGE SCALE GENOMIC DNA]</scope>
    <source>
        <strain evidence="2 3">ZF-129</strain>
    </source>
</reference>
<proteinExistence type="predicted"/>
<evidence type="ECO:0000256" key="1">
    <source>
        <dbReference type="SAM" id="SignalP"/>
    </source>
</evidence>
<accession>A0A1E5BGY3</accession>
<name>A0A1E5BGY3_9VIBR</name>
<dbReference type="Proteomes" id="UP000094741">
    <property type="component" value="Unassembled WGS sequence"/>
</dbReference>
<dbReference type="AlphaFoldDB" id="A0A1E5BGY3"/>
<organism evidence="2 3">
    <name type="scientific">Vibrio genomosp. F10 str. ZF-129</name>
    <dbReference type="NCBI Taxonomy" id="1187848"/>
    <lineage>
        <taxon>Bacteria</taxon>
        <taxon>Pseudomonadati</taxon>
        <taxon>Pseudomonadota</taxon>
        <taxon>Gammaproteobacteria</taxon>
        <taxon>Vibrionales</taxon>
        <taxon>Vibrionaceae</taxon>
        <taxon>Vibrio</taxon>
    </lineage>
</organism>
<protein>
    <submittedName>
        <fullName evidence="2">Uncharacterized protein</fullName>
    </submittedName>
</protein>
<sequence length="102" mass="11447">MNIFGPRIILLAMLPASVIASVDDEYYESFQTVDSILQVVDDSASGHRFTDQGMEFTHYFSSELNRSFIVNDEIGEVCYIYEGNEVLSCFPCEEGEVSDVCP</sequence>
<gene>
    <name evidence="2" type="ORF">A1QO_19925</name>
</gene>
<dbReference type="EMBL" id="AJYQ02000072">
    <property type="protein sequence ID" value="OEE35582.1"/>
    <property type="molecule type" value="Genomic_DNA"/>
</dbReference>
<dbReference type="eggNOG" id="ENOG5031WGU">
    <property type="taxonomic scope" value="Bacteria"/>
</dbReference>
<evidence type="ECO:0000313" key="2">
    <source>
        <dbReference type="EMBL" id="OEE35582.1"/>
    </source>
</evidence>
<evidence type="ECO:0000313" key="3">
    <source>
        <dbReference type="Proteomes" id="UP000094741"/>
    </source>
</evidence>
<comment type="caution">
    <text evidence="2">The sequence shown here is derived from an EMBL/GenBank/DDBJ whole genome shotgun (WGS) entry which is preliminary data.</text>
</comment>
<feature type="chain" id="PRO_5009171647" evidence="1">
    <location>
        <begin position="21"/>
        <end position="102"/>
    </location>
</feature>